<evidence type="ECO:0000313" key="6">
    <source>
        <dbReference type="EMBL" id="KAL0132508.1"/>
    </source>
</evidence>
<dbReference type="InterPro" id="IPR032675">
    <property type="entry name" value="LRR_dom_sf"/>
</dbReference>
<dbReference type="PROSITE" id="PS51450">
    <property type="entry name" value="LRR"/>
    <property type="match status" value="13"/>
</dbReference>
<dbReference type="Proteomes" id="UP001430953">
    <property type="component" value="Unassembled WGS sequence"/>
</dbReference>
<sequence>MYVYVIAGLLLLSNVLPSNQSQWRPCVELKRDLVIPCKCAVSTDYPRSIEMNCDRVIFTRDAVNNLRDQPIVSISQRNCGHQSLPENLINSDLSLKRLDLSGNSIYRLMDRLLQTQSELRELRLADNLLGDNLNPIFSSNEFHGMRELRVLDFSRNGLRSIEEGIFKGCVNLEELYLDGNNLTTVPTVSLKGPRAIRVLSLASNNIGFLSRDAFDTLGESLLQLDLSDNELSHIEDGAFSGIQHLLFFNISYNSLSRFNSDVFKDISSLLHLDLSANFLQEFPTDALRYLKDLKFLNISNNLITEIERIHLLNLHELQVLDLSRNNIGRLGINTFSNLIALTRLDLSFNALRTIEESSFEGLTKLKWLSLQDNNILLIPTSALTRLPSLAHLHAQFNRIAALSTELIRATSTNLITLDLTRNLVREIPPKLFYNFENLISIELSGNMLSVITQNMFAGLESTLQNLDVSYNRLTAITELPLRSLISLNLAGNQLKRVSPDTFKYLHRLQYLNLSSNPLYGGFPPVFPSSLIDLDISYTELKILPTVLLLNLEFLEKISLAGNQLQKIDENAFQFFYNLTTIDLSYNAIEYIDNNAFVGVINLYSLNLRGNRLTSFIGEHFNTGTGLEILDLSHNRINQLSPTAFVIHPRLRHLDLSNNRLVQFSTDYVKSLQFLERLDLSKNMLHHIHEFAFSQMGRLRDLDLSGNRIESVDELAFHNSTQLQVLDLSGNVLETLNERTMEGLLRLEFLNLRDNRLASLPETIFDSSRIHTVEKIDLSDNRFNEIPIRALQRQLSLISLKLARNRVVEVFTQDIINSVKELDLSENPLSEKAIRSILGEAKILRSLNLANTSIKAIPRLETPFLKHLNISANSITDIKSGMLERTTLLESLDISKNHLTDLTNLIKTFKNLPSLRNLDISNNEIKSINESNLDGLATLRSLKMTNLLNCTRIEKNAFKSLTKLRLLHAYNYPKLGYFDVQGILKSMTNLEILDIEIKDSSVGNEQLSIRIHPYLRELTLRGERLRNILSSSLVGVRGPKLFLSLKDTYVDSIPTALFFPVPRSTKIELNVAGSKFTNLPPQLLAALDERGPAVRISGLDSNPIDCTCEAKHLWNWLKLSGNKAPTVICAKPDYLMGIQMNNLTEEYFLCDRTATPTKLQTTETTTSLTKSTTLEPEIIWTVAPTTQTNRNNHYNTDHIGTSTMSNISSADDTLIIGIVGSVVAFIAIIIITICICRLRWSNQMQEARIAAIAASSIHEASMIRPASVYSGKINPHDLYVSSYNGSSLERGGNNSVPSATPVQMMPLAQPIHMMHAMSPPPPSSQQIYGYYDNPSLPVYITENKLDR</sequence>
<dbReference type="InterPro" id="IPR001611">
    <property type="entry name" value="Leu-rich_rpt"/>
</dbReference>
<dbReference type="InterPro" id="IPR003591">
    <property type="entry name" value="Leu-rich_rpt_typical-subtyp"/>
</dbReference>
<comment type="caution">
    <text evidence="6">The sequence shown here is derived from an EMBL/GenBank/DDBJ whole genome shotgun (WGS) entry which is preliminary data.</text>
</comment>
<dbReference type="Pfam" id="PF13855">
    <property type="entry name" value="LRR_8"/>
    <property type="match status" value="7"/>
</dbReference>
<evidence type="ECO:0000313" key="7">
    <source>
        <dbReference type="Proteomes" id="UP001430953"/>
    </source>
</evidence>
<dbReference type="SUPFAM" id="SSF52047">
    <property type="entry name" value="RNI-like"/>
    <property type="match status" value="1"/>
</dbReference>
<name>A0AAW2GZ98_9HYME</name>
<evidence type="ECO:0000256" key="4">
    <source>
        <dbReference type="SAM" id="Phobius"/>
    </source>
</evidence>
<evidence type="ECO:0008006" key="8">
    <source>
        <dbReference type="Google" id="ProtNLM"/>
    </source>
</evidence>
<dbReference type="SMART" id="SM00369">
    <property type="entry name" value="LRR_TYP"/>
    <property type="match status" value="27"/>
</dbReference>
<keyword evidence="7" id="KW-1185">Reference proteome</keyword>
<reference evidence="6 7" key="1">
    <citation type="submission" date="2023-03" db="EMBL/GenBank/DDBJ databases">
        <title>High recombination rates correlate with genetic variation in Cardiocondyla obscurior ants.</title>
        <authorList>
            <person name="Errbii M."/>
        </authorList>
    </citation>
    <scope>NUCLEOTIDE SEQUENCE [LARGE SCALE GENOMIC DNA]</scope>
    <source>
        <strain evidence="6">Alpha-2009</strain>
        <tissue evidence="6">Whole body</tissue>
    </source>
</reference>
<dbReference type="Pfam" id="PF00560">
    <property type="entry name" value="LRR_1"/>
    <property type="match status" value="2"/>
</dbReference>
<evidence type="ECO:0000256" key="2">
    <source>
        <dbReference type="ARBA" id="ARBA00022729"/>
    </source>
</evidence>
<evidence type="ECO:0000256" key="1">
    <source>
        <dbReference type="ARBA" id="ARBA00022614"/>
    </source>
</evidence>
<accession>A0AAW2GZ98</accession>
<feature type="transmembrane region" description="Helical" evidence="4">
    <location>
        <begin position="1213"/>
        <end position="1237"/>
    </location>
</feature>
<dbReference type="SUPFAM" id="SSF52058">
    <property type="entry name" value="L domain-like"/>
    <property type="match status" value="3"/>
</dbReference>
<proteinExistence type="predicted"/>
<dbReference type="FunFam" id="3.80.10.10:FF:001164">
    <property type="entry name" value="GH01279p"/>
    <property type="match status" value="1"/>
</dbReference>
<dbReference type="PANTHER" id="PTHR24373">
    <property type="entry name" value="SLIT RELATED LEUCINE-RICH REPEAT NEURONAL PROTEIN"/>
    <property type="match status" value="1"/>
</dbReference>
<protein>
    <recommendedName>
        <fullName evidence="8">Chaoptin</fullName>
    </recommendedName>
</protein>
<evidence type="ECO:0000256" key="5">
    <source>
        <dbReference type="SAM" id="SignalP"/>
    </source>
</evidence>
<keyword evidence="4" id="KW-0812">Transmembrane</keyword>
<gene>
    <name evidence="6" type="ORF">PUN28_000330</name>
</gene>
<dbReference type="EMBL" id="JADYXP020000001">
    <property type="protein sequence ID" value="KAL0132508.1"/>
    <property type="molecule type" value="Genomic_DNA"/>
</dbReference>
<keyword evidence="3" id="KW-0677">Repeat</keyword>
<feature type="chain" id="PRO_5043968626" description="Chaoptin" evidence="5">
    <location>
        <begin position="22"/>
        <end position="1346"/>
    </location>
</feature>
<keyword evidence="2 5" id="KW-0732">Signal</keyword>
<keyword evidence="4" id="KW-0472">Membrane</keyword>
<dbReference type="PANTHER" id="PTHR24373:SF392">
    <property type="entry name" value="NEPHROCAN"/>
    <property type="match status" value="1"/>
</dbReference>
<feature type="signal peptide" evidence="5">
    <location>
        <begin position="1"/>
        <end position="21"/>
    </location>
</feature>
<organism evidence="6 7">
    <name type="scientific">Cardiocondyla obscurior</name>
    <dbReference type="NCBI Taxonomy" id="286306"/>
    <lineage>
        <taxon>Eukaryota</taxon>
        <taxon>Metazoa</taxon>
        <taxon>Ecdysozoa</taxon>
        <taxon>Arthropoda</taxon>
        <taxon>Hexapoda</taxon>
        <taxon>Insecta</taxon>
        <taxon>Pterygota</taxon>
        <taxon>Neoptera</taxon>
        <taxon>Endopterygota</taxon>
        <taxon>Hymenoptera</taxon>
        <taxon>Apocrita</taxon>
        <taxon>Aculeata</taxon>
        <taxon>Formicoidea</taxon>
        <taxon>Formicidae</taxon>
        <taxon>Myrmicinae</taxon>
        <taxon>Cardiocondyla</taxon>
    </lineage>
</organism>
<keyword evidence="1" id="KW-0433">Leucine-rich repeat</keyword>
<dbReference type="SMART" id="SM00365">
    <property type="entry name" value="LRR_SD22"/>
    <property type="match status" value="15"/>
</dbReference>
<dbReference type="InterPro" id="IPR050328">
    <property type="entry name" value="Dev_Immune_Receptor"/>
</dbReference>
<dbReference type="SMART" id="SM00364">
    <property type="entry name" value="LRR_BAC"/>
    <property type="match status" value="9"/>
</dbReference>
<evidence type="ECO:0000256" key="3">
    <source>
        <dbReference type="ARBA" id="ARBA00022737"/>
    </source>
</evidence>
<dbReference type="Gene3D" id="3.80.10.10">
    <property type="entry name" value="Ribonuclease Inhibitor"/>
    <property type="match status" value="7"/>
</dbReference>
<keyword evidence="4" id="KW-1133">Transmembrane helix</keyword>